<dbReference type="InterPro" id="IPR036047">
    <property type="entry name" value="F-box-like_dom_sf"/>
</dbReference>
<proteinExistence type="predicted"/>
<gene>
    <name evidence="3" type="ORF">DIS24_g7514</name>
</gene>
<reference evidence="3" key="1">
    <citation type="submission" date="2023-06" db="EMBL/GenBank/DDBJ databases">
        <title>Multi-omics analyses reveal the molecular pathogenesis toolkit of Lasiodiplodia hormozganensis, a cross-kingdom pathogen.</title>
        <authorList>
            <person name="Felix C."/>
            <person name="Meneses R."/>
            <person name="Goncalves M.F.M."/>
            <person name="Tilleman L."/>
            <person name="Duarte A.S."/>
            <person name="Jorrin-Novo J.V."/>
            <person name="Van De Peer Y."/>
            <person name="Deforce D."/>
            <person name="Van Nieuwerburgh F."/>
            <person name="Esteves A.C."/>
            <person name="Alves A."/>
        </authorList>
    </citation>
    <scope>NUCLEOTIDE SEQUENCE</scope>
    <source>
        <strain evidence="3">CBS 339.90</strain>
    </source>
</reference>
<comment type="caution">
    <text evidence="3">The sequence shown here is derived from an EMBL/GenBank/DDBJ whole genome shotgun (WGS) entry which is preliminary data.</text>
</comment>
<evidence type="ECO:0000259" key="2">
    <source>
        <dbReference type="Pfam" id="PF12937"/>
    </source>
</evidence>
<evidence type="ECO:0000256" key="1">
    <source>
        <dbReference type="SAM" id="MobiDB-lite"/>
    </source>
</evidence>
<evidence type="ECO:0000313" key="4">
    <source>
        <dbReference type="Proteomes" id="UP001175001"/>
    </source>
</evidence>
<dbReference type="Proteomes" id="UP001175001">
    <property type="component" value="Unassembled WGS sequence"/>
</dbReference>
<evidence type="ECO:0000313" key="3">
    <source>
        <dbReference type="EMBL" id="KAK0647651.1"/>
    </source>
</evidence>
<keyword evidence="4" id="KW-1185">Reference proteome</keyword>
<sequence length="501" mass="57399">MPDQRGRPTLQKSPTSPAPDNGPVDGNMVIVHPSGGSVKGLLDLPAELCLRVFDFLPDQAPADLAALARTCKTLWWPAVRALYKRIILNPKVGRQKCRRKKPASFLRLFHTLLLCDKHFLSMTDEIRIEIKDPTFLCDILLYASADAEEFSELESLGTDISMQISQDMAAAEPADIMLDWREITELILQRSSNLRYIDIFGYTDHTNWNFQLHRYQKLEIVYLHSPRVLTLQGLADLALIPNLKSLQLSSMRDGWHYGPFRFSSIPQAQFPSLVHLKVLGFPDTATYMPDLITMVPMLRSLEIQWVGGDEVVEAFVPYATLSSILSGAHRSTTRPKPRLGETLEKMRVHEIWSRSRLGSMRLMCEERVYEEKSVKMWNERFFGSLKFLRSLKLLEIPVLAPVHRIIHLLPDSVEELHLTDENLFLFDLTEEFERISAVLPHLGPTAGLLNMKAVFLKFRRLDPSPCQHIMDRMKDICREAGIKLNIVLNYVPEKEWGMKEN</sequence>
<feature type="domain" description="F-box" evidence="2">
    <location>
        <begin position="42"/>
        <end position="74"/>
    </location>
</feature>
<name>A0AA39Y9V5_9PEZI</name>
<accession>A0AA39Y9V5</accession>
<dbReference type="SUPFAM" id="SSF81383">
    <property type="entry name" value="F-box domain"/>
    <property type="match status" value="1"/>
</dbReference>
<dbReference type="Gene3D" id="3.80.10.10">
    <property type="entry name" value="Ribonuclease Inhibitor"/>
    <property type="match status" value="1"/>
</dbReference>
<dbReference type="AlphaFoldDB" id="A0AA39Y9V5"/>
<dbReference type="EMBL" id="JAUJDW010000046">
    <property type="protein sequence ID" value="KAK0647651.1"/>
    <property type="molecule type" value="Genomic_DNA"/>
</dbReference>
<feature type="region of interest" description="Disordered" evidence="1">
    <location>
        <begin position="1"/>
        <end position="27"/>
    </location>
</feature>
<dbReference type="InterPro" id="IPR032675">
    <property type="entry name" value="LRR_dom_sf"/>
</dbReference>
<dbReference type="InterPro" id="IPR001810">
    <property type="entry name" value="F-box_dom"/>
</dbReference>
<dbReference type="Pfam" id="PF12937">
    <property type="entry name" value="F-box-like"/>
    <property type="match status" value="1"/>
</dbReference>
<organism evidence="3 4">
    <name type="scientific">Lasiodiplodia hormozganensis</name>
    <dbReference type="NCBI Taxonomy" id="869390"/>
    <lineage>
        <taxon>Eukaryota</taxon>
        <taxon>Fungi</taxon>
        <taxon>Dikarya</taxon>
        <taxon>Ascomycota</taxon>
        <taxon>Pezizomycotina</taxon>
        <taxon>Dothideomycetes</taxon>
        <taxon>Dothideomycetes incertae sedis</taxon>
        <taxon>Botryosphaeriales</taxon>
        <taxon>Botryosphaeriaceae</taxon>
        <taxon>Lasiodiplodia</taxon>
    </lineage>
</organism>
<protein>
    <recommendedName>
        <fullName evidence="2">F-box domain-containing protein</fullName>
    </recommendedName>
</protein>
<dbReference type="SUPFAM" id="SSF52047">
    <property type="entry name" value="RNI-like"/>
    <property type="match status" value="1"/>
</dbReference>